<evidence type="ECO:0000313" key="2">
    <source>
        <dbReference type="Proteomes" id="UP000667802"/>
    </source>
</evidence>
<evidence type="ECO:0000313" key="1">
    <source>
        <dbReference type="EMBL" id="MDR9897894.1"/>
    </source>
</evidence>
<accession>A0AAP5ICT0</accession>
<dbReference type="EMBL" id="JAALHA020000014">
    <property type="protein sequence ID" value="MDR9897894.1"/>
    <property type="molecule type" value="Genomic_DNA"/>
</dbReference>
<proteinExistence type="predicted"/>
<dbReference type="Proteomes" id="UP000667802">
    <property type="component" value="Unassembled WGS sequence"/>
</dbReference>
<name>A0AAP5ICT0_9CYAN</name>
<dbReference type="RefSeq" id="WP_208344657.1">
    <property type="nucleotide sequence ID" value="NZ_CAWQFN010000525.1"/>
</dbReference>
<reference evidence="2" key="1">
    <citation type="journal article" date="2021" name="Science">
        <title>Hunting the eagle killer: A cyanobacterial neurotoxin causes vacuolar myelinopathy.</title>
        <authorList>
            <person name="Breinlinger S."/>
            <person name="Phillips T.J."/>
            <person name="Haram B.N."/>
            <person name="Mares J."/>
            <person name="Martinez Yerena J.A."/>
            <person name="Hrouzek P."/>
            <person name="Sobotka R."/>
            <person name="Henderson W.M."/>
            <person name="Schmieder P."/>
            <person name="Williams S.M."/>
            <person name="Lauderdale J.D."/>
            <person name="Wilde H.D."/>
            <person name="Gerrin W."/>
            <person name="Kust A."/>
            <person name="Washington J.W."/>
            <person name="Wagner C."/>
            <person name="Geier B."/>
            <person name="Liebeke M."/>
            <person name="Enke H."/>
            <person name="Niedermeyer T.H.J."/>
            <person name="Wilde S.B."/>
        </authorList>
    </citation>
    <scope>NUCLEOTIDE SEQUENCE [LARGE SCALE GENOMIC DNA]</scope>
    <source>
        <strain evidence="2">Thurmond2011</strain>
    </source>
</reference>
<sequence>MKHPIVEKAYGNWRASVYAHPVQPDKFSYTLTLTDQLRLNPEPITPEHLYLFSCFESSQEALLAGIDGIKNSTPK</sequence>
<organism evidence="1 2">
    <name type="scientific">Aetokthonos hydrillicola Thurmond2011</name>
    <dbReference type="NCBI Taxonomy" id="2712845"/>
    <lineage>
        <taxon>Bacteria</taxon>
        <taxon>Bacillati</taxon>
        <taxon>Cyanobacteriota</taxon>
        <taxon>Cyanophyceae</taxon>
        <taxon>Nostocales</taxon>
        <taxon>Hapalosiphonaceae</taxon>
        <taxon>Aetokthonos</taxon>
    </lineage>
</organism>
<comment type="caution">
    <text evidence="1">The sequence shown here is derived from an EMBL/GenBank/DDBJ whole genome shotgun (WGS) entry which is preliminary data.</text>
</comment>
<keyword evidence="2" id="KW-1185">Reference proteome</keyword>
<protein>
    <submittedName>
        <fullName evidence="1">Uncharacterized protein</fullName>
    </submittedName>
</protein>
<gene>
    <name evidence="1" type="ORF">G7B40_025505</name>
</gene>
<dbReference type="AlphaFoldDB" id="A0AAP5ICT0"/>